<evidence type="ECO:0000313" key="3">
    <source>
        <dbReference type="Proteomes" id="UP000729402"/>
    </source>
</evidence>
<evidence type="ECO:0000313" key="2">
    <source>
        <dbReference type="EMBL" id="KAG8078303.1"/>
    </source>
</evidence>
<feature type="region of interest" description="Disordered" evidence="1">
    <location>
        <begin position="1"/>
        <end position="70"/>
    </location>
</feature>
<reference evidence="2" key="1">
    <citation type="journal article" date="2021" name="bioRxiv">
        <title>Whole Genome Assembly and Annotation of Northern Wild Rice, Zizania palustris L., Supports a Whole Genome Duplication in the Zizania Genus.</title>
        <authorList>
            <person name="Haas M."/>
            <person name="Kono T."/>
            <person name="Macchietto M."/>
            <person name="Millas R."/>
            <person name="McGilp L."/>
            <person name="Shao M."/>
            <person name="Duquette J."/>
            <person name="Hirsch C.N."/>
            <person name="Kimball J."/>
        </authorList>
    </citation>
    <scope>NUCLEOTIDE SEQUENCE</scope>
    <source>
        <tissue evidence="2">Fresh leaf tissue</tissue>
    </source>
</reference>
<evidence type="ECO:0000256" key="1">
    <source>
        <dbReference type="SAM" id="MobiDB-lite"/>
    </source>
</evidence>
<gene>
    <name evidence="2" type="ORF">GUJ93_ZPchr0007g5964</name>
</gene>
<sequence length="70" mass="6987">MRTGHTAYGSHPPPQTSGTAHGSGSGSPALENHDVGGSVSAAAGALHRATTTPTPTPTRTSRAARSHMID</sequence>
<comment type="caution">
    <text evidence="2">The sequence shown here is derived from an EMBL/GenBank/DDBJ whole genome shotgun (WGS) entry which is preliminary data.</text>
</comment>
<name>A0A8J5W4D7_ZIZPA</name>
<dbReference type="AlphaFoldDB" id="A0A8J5W4D7"/>
<dbReference type="Proteomes" id="UP000729402">
    <property type="component" value="Unassembled WGS sequence"/>
</dbReference>
<organism evidence="2 3">
    <name type="scientific">Zizania palustris</name>
    <name type="common">Northern wild rice</name>
    <dbReference type="NCBI Taxonomy" id="103762"/>
    <lineage>
        <taxon>Eukaryota</taxon>
        <taxon>Viridiplantae</taxon>
        <taxon>Streptophyta</taxon>
        <taxon>Embryophyta</taxon>
        <taxon>Tracheophyta</taxon>
        <taxon>Spermatophyta</taxon>
        <taxon>Magnoliopsida</taxon>
        <taxon>Liliopsida</taxon>
        <taxon>Poales</taxon>
        <taxon>Poaceae</taxon>
        <taxon>BOP clade</taxon>
        <taxon>Oryzoideae</taxon>
        <taxon>Oryzeae</taxon>
        <taxon>Zizaniinae</taxon>
        <taxon>Zizania</taxon>
    </lineage>
</organism>
<reference evidence="2" key="2">
    <citation type="submission" date="2021-02" db="EMBL/GenBank/DDBJ databases">
        <authorList>
            <person name="Kimball J.A."/>
            <person name="Haas M.W."/>
            <person name="Macchietto M."/>
            <person name="Kono T."/>
            <person name="Duquette J."/>
            <person name="Shao M."/>
        </authorList>
    </citation>
    <scope>NUCLEOTIDE SEQUENCE</scope>
    <source>
        <tissue evidence="2">Fresh leaf tissue</tissue>
    </source>
</reference>
<protein>
    <submittedName>
        <fullName evidence="2">Uncharacterized protein</fullName>
    </submittedName>
</protein>
<keyword evidence="3" id="KW-1185">Reference proteome</keyword>
<accession>A0A8J5W4D7</accession>
<proteinExistence type="predicted"/>
<dbReference type="EMBL" id="JAAALK010000282">
    <property type="protein sequence ID" value="KAG8078303.1"/>
    <property type="molecule type" value="Genomic_DNA"/>
</dbReference>
<feature type="compositionally biased region" description="Low complexity" evidence="1">
    <location>
        <begin position="35"/>
        <end position="63"/>
    </location>
</feature>